<proteinExistence type="predicted"/>
<accession>A0A0A9BAL5</accession>
<evidence type="ECO:0000313" key="1">
    <source>
        <dbReference type="EMBL" id="JAD61004.1"/>
    </source>
</evidence>
<reference evidence="1" key="1">
    <citation type="submission" date="2014-09" db="EMBL/GenBank/DDBJ databases">
        <authorList>
            <person name="Magalhaes I.L.F."/>
            <person name="Oliveira U."/>
            <person name="Santos F.R."/>
            <person name="Vidigal T.H.D.A."/>
            <person name="Brescovit A.D."/>
            <person name="Santos A.J."/>
        </authorList>
    </citation>
    <scope>NUCLEOTIDE SEQUENCE</scope>
    <source>
        <tissue evidence="1">Shoot tissue taken approximately 20 cm above the soil surface</tissue>
    </source>
</reference>
<organism evidence="1">
    <name type="scientific">Arundo donax</name>
    <name type="common">Giant reed</name>
    <name type="synonym">Donax arundinaceus</name>
    <dbReference type="NCBI Taxonomy" id="35708"/>
    <lineage>
        <taxon>Eukaryota</taxon>
        <taxon>Viridiplantae</taxon>
        <taxon>Streptophyta</taxon>
        <taxon>Embryophyta</taxon>
        <taxon>Tracheophyta</taxon>
        <taxon>Spermatophyta</taxon>
        <taxon>Magnoliopsida</taxon>
        <taxon>Liliopsida</taxon>
        <taxon>Poales</taxon>
        <taxon>Poaceae</taxon>
        <taxon>PACMAD clade</taxon>
        <taxon>Arundinoideae</taxon>
        <taxon>Arundineae</taxon>
        <taxon>Arundo</taxon>
    </lineage>
</organism>
<dbReference type="AlphaFoldDB" id="A0A0A9BAL5"/>
<sequence>MYLDPIPTLFHHPKIL</sequence>
<reference evidence="1" key="2">
    <citation type="journal article" date="2015" name="Data Brief">
        <title>Shoot transcriptome of the giant reed, Arundo donax.</title>
        <authorList>
            <person name="Barrero R.A."/>
            <person name="Guerrero F.D."/>
            <person name="Moolhuijzen P."/>
            <person name="Goolsby J.A."/>
            <person name="Tidwell J."/>
            <person name="Bellgard S.E."/>
            <person name="Bellgard M.I."/>
        </authorList>
    </citation>
    <scope>NUCLEOTIDE SEQUENCE</scope>
    <source>
        <tissue evidence="1">Shoot tissue taken approximately 20 cm above the soil surface</tissue>
    </source>
</reference>
<protein>
    <submittedName>
        <fullName evidence="1">Uncharacterized protein</fullName>
    </submittedName>
</protein>
<dbReference type="EMBL" id="GBRH01236891">
    <property type="protein sequence ID" value="JAD61004.1"/>
    <property type="molecule type" value="Transcribed_RNA"/>
</dbReference>
<name>A0A0A9BAL5_ARUDO</name>